<sequence length="138" mass="15343">MKTKSSTNLSVEILIRDMGTPASGKIRYEDLRNARISENQSKISLARLATLGLEKSLSELRAIVLSPKQPPKQFQKKVYDSSSLKRSSRLKGETQVSYCDSRRYSVNVKQENVDSTSSLEGKGFLSFLLLGVNVTLVT</sequence>
<reference evidence="1 2" key="1">
    <citation type="submission" date="2024-01" db="EMBL/GenBank/DDBJ databases">
        <title>Genome assemblies of Stephania.</title>
        <authorList>
            <person name="Yang L."/>
        </authorList>
    </citation>
    <scope>NUCLEOTIDE SEQUENCE [LARGE SCALE GENOMIC DNA]</scope>
    <source>
        <strain evidence="1">JXDWG</strain>
        <tissue evidence="1">Leaf</tissue>
    </source>
</reference>
<organism evidence="1 2">
    <name type="scientific">Stephania cephalantha</name>
    <dbReference type="NCBI Taxonomy" id="152367"/>
    <lineage>
        <taxon>Eukaryota</taxon>
        <taxon>Viridiplantae</taxon>
        <taxon>Streptophyta</taxon>
        <taxon>Embryophyta</taxon>
        <taxon>Tracheophyta</taxon>
        <taxon>Spermatophyta</taxon>
        <taxon>Magnoliopsida</taxon>
        <taxon>Ranunculales</taxon>
        <taxon>Menispermaceae</taxon>
        <taxon>Menispermoideae</taxon>
        <taxon>Cissampelideae</taxon>
        <taxon>Stephania</taxon>
    </lineage>
</organism>
<evidence type="ECO:0000313" key="1">
    <source>
        <dbReference type="EMBL" id="KAK9111478.1"/>
    </source>
</evidence>
<keyword evidence="2" id="KW-1185">Reference proteome</keyword>
<dbReference type="AlphaFoldDB" id="A0AAP0IA32"/>
<protein>
    <submittedName>
        <fullName evidence="1">Uncharacterized protein</fullName>
    </submittedName>
</protein>
<gene>
    <name evidence="1" type="ORF">Scep_018997</name>
</gene>
<name>A0AAP0IA32_9MAGN</name>
<proteinExistence type="predicted"/>
<accession>A0AAP0IA32</accession>
<dbReference type="EMBL" id="JBBNAG010000008">
    <property type="protein sequence ID" value="KAK9111478.1"/>
    <property type="molecule type" value="Genomic_DNA"/>
</dbReference>
<comment type="caution">
    <text evidence="1">The sequence shown here is derived from an EMBL/GenBank/DDBJ whole genome shotgun (WGS) entry which is preliminary data.</text>
</comment>
<evidence type="ECO:0000313" key="2">
    <source>
        <dbReference type="Proteomes" id="UP001419268"/>
    </source>
</evidence>
<dbReference type="Proteomes" id="UP001419268">
    <property type="component" value="Unassembled WGS sequence"/>
</dbReference>